<reference evidence="3 5" key="1">
    <citation type="submission" date="2015-08" db="EMBL/GenBank/DDBJ databases">
        <title>Draft Genome Sequence of Rathayibacter sp. Strain VKM Ac-2596 Isolated from Leaf Gall Induced by Plant-Parasitic Nematodes.</title>
        <authorList>
            <person name="Vasilenko O.V."/>
            <person name="Starodumova I.P."/>
            <person name="Tarlachkov S.V."/>
            <person name="Dorofeeva L.V."/>
            <person name="Evtushenko L.I."/>
        </authorList>
    </citation>
    <scope>NUCLEOTIDE SEQUENCE [LARGE SCALE GENOMIC DNA]</scope>
    <source>
        <strain evidence="3 5">VKM Ac-2596</strain>
    </source>
</reference>
<reference evidence="4" key="3">
    <citation type="submission" date="2019-12" db="EMBL/GenBank/DDBJ databases">
        <title>Complete and Draft Genome Sequences of New Strains and Members of Some Known Species of the Genus Rathayibacter isolated from Plants.</title>
        <authorList>
            <person name="Tarlachkov S.V."/>
            <person name="Starodumova I.P."/>
            <person name="Dorofeeva L.V."/>
            <person name="Prisyazhnaya N.V."/>
            <person name="Leyn S.A."/>
            <person name="Zlamal J.E."/>
            <person name="Elane M.L."/>
            <person name="Osterman A.L."/>
            <person name="Nadler S.A."/>
            <person name="Subbotin S.A."/>
            <person name="Evtushenko L.I."/>
        </authorList>
    </citation>
    <scope>NUCLEOTIDE SEQUENCE</scope>
    <source>
        <strain evidence="4">VKM Ac-2761</strain>
    </source>
</reference>
<keyword evidence="1" id="KW-0472">Membrane</keyword>
<evidence type="ECO:0000313" key="5">
    <source>
        <dbReference type="Proteomes" id="UP000076717"/>
    </source>
</evidence>
<evidence type="ECO:0000313" key="3">
    <source>
        <dbReference type="EMBL" id="KZX20999.1"/>
    </source>
</evidence>
<dbReference type="EMBL" id="LIIN01000059">
    <property type="protein sequence ID" value="KZX20999.1"/>
    <property type="molecule type" value="Genomic_DNA"/>
</dbReference>
<dbReference type="Proteomes" id="UP000465031">
    <property type="component" value="Chromosome"/>
</dbReference>
<dbReference type="PATRIC" id="fig|1671680.3.peg.1996"/>
<keyword evidence="1" id="KW-0812">Transmembrane</keyword>
<feature type="chain" id="PRO_5041524713" description="Integral membrane protein" evidence="2">
    <location>
        <begin position="32"/>
        <end position="206"/>
    </location>
</feature>
<organism evidence="3 5">
    <name type="scientific">Rathayibacter tanaceti</name>
    <dbReference type="NCBI Taxonomy" id="1671680"/>
    <lineage>
        <taxon>Bacteria</taxon>
        <taxon>Bacillati</taxon>
        <taxon>Actinomycetota</taxon>
        <taxon>Actinomycetes</taxon>
        <taxon>Micrococcales</taxon>
        <taxon>Microbacteriaceae</taxon>
        <taxon>Rathayibacter</taxon>
    </lineage>
</organism>
<evidence type="ECO:0008006" key="7">
    <source>
        <dbReference type="Google" id="ProtNLM"/>
    </source>
</evidence>
<proteinExistence type="predicted"/>
<accession>A0A162GH19</accession>
<evidence type="ECO:0000313" key="4">
    <source>
        <dbReference type="EMBL" id="QHC56400.1"/>
    </source>
</evidence>
<dbReference type="AlphaFoldDB" id="A0A162GH19"/>
<dbReference type="EMBL" id="CP047186">
    <property type="protein sequence ID" value="QHC56400.1"/>
    <property type="molecule type" value="Genomic_DNA"/>
</dbReference>
<evidence type="ECO:0000256" key="1">
    <source>
        <dbReference type="SAM" id="Phobius"/>
    </source>
</evidence>
<feature type="signal peptide" evidence="2">
    <location>
        <begin position="1"/>
        <end position="31"/>
    </location>
</feature>
<gene>
    <name evidence="3" type="ORF">ACH61_01878</name>
    <name evidence="4" type="ORF">GSU10_12655</name>
</gene>
<dbReference type="KEGG" id="rte:GSU10_12655"/>
<feature type="transmembrane region" description="Helical" evidence="1">
    <location>
        <begin position="66"/>
        <end position="85"/>
    </location>
</feature>
<evidence type="ECO:0000313" key="6">
    <source>
        <dbReference type="Proteomes" id="UP000465031"/>
    </source>
</evidence>
<evidence type="ECO:0000256" key="2">
    <source>
        <dbReference type="SAM" id="SignalP"/>
    </source>
</evidence>
<feature type="transmembrane region" description="Helical" evidence="1">
    <location>
        <begin position="120"/>
        <end position="139"/>
    </location>
</feature>
<dbReference type="OrthoDB" id="5125396at2"/>
<dbReference type="Proteomes" id="UP000076717">
    <property type="component" value="Unassembled WGS sequence"/>
</dbReference>
<reference evidence="6" key="2">
    <citation type="submission" date="2019-12" db="EMBL/GenBank/DDBJ databases">
        <title>Complete and draft genome sequences of new strains and members of some known species of the genus Rathayibacter isolated from plants.</title>
        <authorList>
            <person name="Tarlachkov S.V."/>
            <person name="Starodumova I.P."/>
            <person name="Dorofeeva L.V."/>
            <person name="Prisyazhnaya N.V."/>
            <person name="Leyn S."/>
            <person name="Zlamal J."/>
            <person name="Elan M."/>
            <person name="Osterman A.L."/>
            <person name="Nadler S."/>
            <person name="Subbotin S.A."/>
            <person name="Evtushenko L.I."/>
        </authorList>
    </citation>
    <scope>NUCLEOTIDE SEQUENCE [LARGE SCALE GENOMIC DNA]</scope>
    <source>
        <strain evidence="6">VKM Ac-2761</strain>
    </source>
</reference>
<sequence length="206" mass="20914">MQTRGARAVRGSVTALAATATAAASHTLAGAAAPAPPVLALAAAFAAVVCVMLSGRGLSQARLTSAVLLSQIGYHALFLITGTGGEVSVVGTTGEHTHFHDGTRVELVAGSAGHADHAPLMLVAHGVAAVLTIAALLYGERLFWTLGTQLERVVVRVVTRSSALPSPRRPGVALVGVLGPLEPRALDTALSVLRHRGPPKSALRAV</sequence>
<keyword evidence="5" id="KW-1185">Reference proteome</keyword>
<feature type="transmembrane region" description="Helical" evidence="1">
    <location>
        <begin position="39"/>
        <end position="59"/>
    </location>
</feature>
<keyword evidence="2" id="KW-0732">Signal</keyword>
<name>A0A162GH19_9MICO</name>
<protein>
    <recommendedName>
        <fullName evidence="7">Integral membrane protein</fullName>
    </recommendedName>
</protein>
<keyword evidence="1" id="KW-1133">Transmembrane helix</keyword>
<dbReference type="RefSeq" id="WP_068211208.1">
    <property type="nucleotide sequence ID" value="NZ_CP047186.1"/>
</dbReference>